<name>A0ABP0FA54_CLALP</name>
<dbReference type="EMBL" id="CAWYQH010000013">
    <property type="protein sequence ID" value="CAK8675182.1"/>
    <property type="molecule type" value="Genomic_DNA"/>
</dbReference>
<dbReference type="Proteomes" id="UP001642483">
    <property type="component" value="Unassembled WGS sequence"/>
</dbReference>
<evidence type="ECO:0000313" key="2">
    <source>
        <dbReference type="Proteomes" id="UP001642483"/>
    </source>
</evidence>
<gene>
    <name evidence="1" type="ORF">CVLEPA_LOCUS4790</name>
</gene>
<protein>
    <submittedName>
        <fullName evidence="1">Uncharacterized protein</fullName>
    </submittedName>
</protein>
<sequence length="111" mass="12331">MNECVFCSNSILECDAAVTLTAKGVDGIVKASAHRGENLNIVVGQSVHVECKKRYTNPKALLVQMKKRQEDQDEDHGQHSLRSECTFSYRDNLNVLAAANTQSRAPTVNRR</sequence>
<keyword evidence="2" id="KW-1185">Reference proteome</keyword>
<comment type="caution">
    <text evidence="1">The sequence shown here is derived from an EMBL/GenBank/DDBJ whole genome shotgun (WGS) entry which is preliminary data.</text>
</comment>
<reference evidence="1 2" key="1">
    <citation type="submission" date="2024-02" db="EMBL/GenBank/DDBJ databases">
        <authorList>
            <person name="Daric V."/>
            <person name="Darras S."/>
        </authorList>
    </citation>
    <scope>NUCLEOTIDE SEQUENCE [LARGE SCALE GENOMIC DNA]</scope>
</reference>
<accession>A0ABP0FA54</accession>
<organism evidence="1 2">
    <name type="scientific">Clavelina lepadiformis</name>
    <name type="common">Light-bulb sea squirt</name>
    <name type="synonym">Ascidia lepadiformis</name>
    <dbReference type="NCBI Taxonomy" id="159417"/>
    <lineage>
        <taxon>Eukaryota</taxon>
        <taxon>Metazoa</taxon>
        <taxon>Chordata</taxon>
        <taxon>Tunicata</taxon>
        <taxon>Ascidiacea</taxon>
        <taxon>Aplousobranchia</taxon>
        <taxon>Clavelinidae</taxon>
        <taxon>Clavelina</taxon>
    </lineage>
</organism>
<evidence type="ECO:0000313" key="1">
    <source>
        <dbReference type="EMBL" id="CAK8675182.1"/>
    </source>
</evidence>
<proteinExistence type="predicted"/>